<evidence type="ECO:0000313" key="2">
    <source>
        <dbReference type="Proteomes" id="UP000554482"/>
    </source>
</evidence>
<sequence>YKMEEYRNTYLQALDILNDKLKISIEQCTALVTEAHNQSMKLNRQNGHLRGIHEQNLVLVDVAHMSADAMFPD</sequence>
<name>A0A7J6W2C9_THATH</name>
<evidence type="ECO:0000313" key="1">
    <source>
        <dbReference type="EMBL" id="KAF5191263.1"/>
    </source>
</evidence>
<reference evidence="1 2" key="1">
    <citation type="submission" date="2020-06" db="EMBL/GenBank/DDBJ databases">
        <title>Transcriptomic and genomic resources for Thalictrum thalictroides and T. hernandezii: Facilitating candidate gene discovery in an emerging model plant lineage.</title>
        <authorList>
            <person name="Arias T."/>
            <person name="Riano-Pachon D.M."/>
            <person name="Di Stilio V.S."/>
        </authorList>
    </citation>
    <scope>NUCLEOTIDE SEQUENCE [LARGE SCALE GENOMIC DNA]</scope>
    <source>
        <strain evidence="2">cv. WT478/WT964</strain>
        <tissue evidence="1">Leaves</tissue>
    </source>
</reference>
<dbReference type="EMBL" id="JABWDY010023000">
    <property type="protein sequence ID" value="KAF5191263.1"/>
    <property type="molecule type" value="Genomic_DNA"/>
</dbReference>
<proteinExistence type="predicted"/>
<comment type="caution">
    <text evidence="1">The sequence shown here is derived from an EMBL/GenBank/DDBJ whole genome shotgun (WGS) entry which is preliminary data.</text>
</comment>
<accession>A0A7J6W2C9</accession>
<protein>
    <submittedName>
        <fullName evidence="1">Uncharacterized protein</fullName>
    </submittedName>
</protein>
<dbReference type="AlphaFoldDB" id="A0A7J6W2C9"/>
<organism evidence="1 2">
    <name type="scientific">Thalictrum thalictroides</name>
    <name type="common">Rue-anemone</name>
    <name type="synonym">Anemone thalictroides</name>
    <dbReference type="NCBI Taxonomy" id="46969"/>
    <lineage>
        <taxon>Eukaryota</taxon>
        <taxon>Viridiplantae</taxon>
        <taxon>Streptophyta</taxon>
        <taxon>Embryophyta</taxon>
        <taxon>Tracheophyta</taxon>
        <taxon>Spermatophyta</taxon>
        <taxon>Magnoliopsida</taxon>
        <taxon>Ranunculales</taxon>
        <taxon>Ranunculaceae</taxon>
        <taxon>Thalictroideae</taxon>
        <taxon>Thalictrum</taxon>
    </lineage>
</organism>
<keyword evidence="2" id="KW-1185">Reference proteome</keyword>
<feature type="non-terminal residue" evidence="1">
    <location>
        <position position="1"/>
    </location>
</feature>
<dbReference type="Proteomes" id="UP000554482">
    <property type="component" value="Unassembled WGS sequence"/>
</dbReference>
<gene>
    <name evidence="1" type="ORF">FRX31_019150</name>
</gene>
<feature type="non-terminal residue" evidence="1">
    <location>
        <position position="73"/>
    </location>
</feature>